<name>A0A3D9KWF5_MARFU</name>
<evidence type="ECO:0000313" key="3">
    <source>
        <dbReference type="Proteomes" id="UP000256779"/>
    </source>
</evidence>
<dbReference type="RefSeq" id="WP_115870557.1">
    <property type="nucleotide sequence ID" value="NZ_QREG01000051.1"/>
</dbReference>
<dbReference type="OrthoDB" id="1488560at2"/>
<feature type="domain" description="NACHT" evidence="1">
    <location>
        <begin position="100"/>
        <end position="216"/>
    </location>
</feature>
<dbReference type="InterPro" id="IPR027417">
    <property type="entry name" value="P-loop_NTPase"/>
</dbReference>
<organism evidence="2 3">
    <name type="scientific">Marinoscillum furvescens DSM 4134</name>
    <dbReference type="NCBI Taxonomy" id="1122208"/>
    <lineage>
        <taxon>Bacteria</taxon>
        <taxon>Pseudomonadati</taxon>
        <taxon>Bacteroidota</taxon>
        <taxon>Cytophagia</taxon>
        <taxon>Cytophagales</taxon>
        <taxon>Reichenbachiellaceae</taxon>
        <taxon>Marinoscillum</taxon>
    </lineage>
</organism>
<comment type="caution">
    <text evidence="2">The sequence shown here is derived from an EMBL/GenBank/DDBJ whole genome shotgun (WGS) entry which is preliminary data.</text>
</comment>
<dbReference type="InterPro" id="IPR007111">
    <property type="entry name" value="NACHT_NTPase"/>
</dbReference>
<keyword evidence="3" id="KW-1185">Reference proteome</keyword>
<dbReference type="EMBL" id="QREG01000051">
    <property type="protein sequence ID" value="RED91231.1"/>
    <property type="molecule type" value="Genomic_DNA"/>
</dbReference>
<dbReference type="PANTHER" id="PTHR46844:SF1">
    <property type="entry name" value="SLR5058 PROTEIN"/>
    <property type="match status" value="1"/>
</dbReference>
<dbReference type="PROSITE" id="PS50837">
    <property type="entry name" value="NACHT"/>
    <property type="match status" value="1"/>
</dbReference>
<evidence type="ECO:0000313" key="2">
    <source>
        <dbReference type="EMBL" id="RED91231.1"/>
    </source>
</evidence>
<dbReference type="SUPFAM" id="SSF52540">
    <property type="entry name" value="P-loop containing nucleoside triphosphate hydrolases"/>
    <property type="match status" value="1"/>
</dbReference>
<reference evidence="2 3" key="1">
    <citation type="submission" date="2018-07" db="EMBL/GenBank/DDBJ databases">
        <title>Genomic Encyclopedia of Type Strains, Phase IV (KMG-IV): sequencing the most valuable type-strain genomes for metagenomic binning, comparative biology and taxonomic classification.</title>
        <authorList>
            <person name="Goeker M."/>
        </authorList>
    </citation>
    <scope>NUCLEOTIDE SEQUENCE [LARGE SCALE GENOMIC DNA]</scope>
    <source>
        <strain evidence="2 3">DSM 4134</strain>
    </source>
</reference>
<proteinExistence type="predicted"/>
<dbReference type="PANTHER" id="PTHR46844">
    <property type="entry name" value="SLR5058 PROTEIN"/>
    <property type="match status" value="1"/>
</dbReference>
<dbReference type="Proteomes" id="UP000256779">
    <property type="component" value="Unassembled WGS sequence"/>
</dbReference>
<gene>
    <name evidence="2" type="ORF">C7460_1512</name>
</gene>
<dbReference type="AlphaFoldDB" id="A0A3D9KWF5"/>
<sequence>MEEEFNINEVIGSFLSHKINDIGSIASKSFKKISNEISIKLQNKYSVYLRNIANRYGKTRTFFIRDDPKPLYQFYEPIGIECETKRIENASITEIVDVNTRILIQGSGGAGKSVLLKHLLLNSLKTNYKVPVFLELRDSNHKEQVLTDLISKSFKEFKLDLEDDYLIRALEEGHFIIFLDGLDEVKNSLRSDLIKDIEEFSKTYSNCTYVISTRPDDKITEFELFTFFQTLPLTLNQSISLIEKLPAEEEIKEKFIEDLKTGLFEKHNSFLSNPLLLSIMLLTYGYSADIPNKLSIFYNQAYEALFQRHDALKGAYKRDRESSLDIIAFERVLSSFCILTYDDRKFQFSRIEAMKYISNGSKLVGVSVQEDQFLNDLMQAVCFLIQDGLFLTFTHRSFQEYFTAKFIANSNNPTVKKKLLKKFFPDMWRDNIYSLVYELDPVFFETEIIIPFLDDLFGKVGLKTKVGKMNYLKFCRILFQQLSLEDRTHSSNAQNEDKKLSLVTLINDSQIFHMIQIILDEVSNMNSIKKFEYGSSRSIEKEIISDFEKGLLSMPIDFKKLKTTDLVFEKIYDCNSFHSSKTLKYLWEVKEMLINKHQVINDDLEKLLQNNTSNKH</sequence>
<accession>A0A3D9KWF5</accession>
<dbReference type="Gene3D" id="3.40.50.300">
    <property type="entry name" value="P-loop containing nucleotide triphosphate hydrolases"/>
    <property type="match status" value="1"/>
</dbReference>
<dbReference type="Pfam" id="PF05729">
    <property type="entry name" value="NACHT"/>
    <property type="match status" value="1"/>
</dbReference>
<dbReference type="InterPro" id="IPR055037">
    <property type="entry name" value="SNaCT13"/>
</dbReference>
<protein>
    <submittedName>
        <fullName evidence="2">NACHT domain-containing protein</fullName>
    </submittedName>
</protein>
<evidence type="ECO:0000259" key="1">
    <source>
        <dbReference type="PROSITE" id="PS50837"/>
    </source>
</evidence>
<dbReference type="Pfam" id="PF22718">
    <property type="entry name" value="SNaCT13"/>
    <property type="match status" value="1"/>
</dbReference>